<organism evidence="2 3">
    <name type="scientific">Glycomyces niveus</name>
    <dbReference type="NCBI Taxonomy" id="2820287"/>
    <lineage>
        <taxon>Bacteria</taxon>
        <taxon>Bacillati</taxon>
        <taxon>Actinomycetota</taxon>
        <taxon>Actinomycetes</taxon>
        <taxon>Glycomycetales</taxon>
        <taxon>Glycomycetaceae</taxon>
        <taxon>Glycomyces</taxon>
    </lineage>
</organism>
<dbReference type="InterPro" id="IPR036291">
    <property type="entry name" value="NAD(P)-bd_dom_sf"/>
</dbReference>
<accession>A0ABS3U821</accession>
<reference evidence="2 3" key="1">
    <citation type="submission" date="2021-03" db="EMBL/GenBank/DDBJ databases">
        <title>Glycomyces sp. nov., a novel actinomycete isolated from soil.</title>
        <authorList>
            <person name="Yang X."/>
            <person name="Xu X."/>
        </authorList>
    </citation>
    <scope>NUCLEOTIDE SEQUENCE [LARGE SCALE GENOMIC DNA]</scope>
    <source>
        <strain evidence="2 3">NEAU-S30</strain>
    </source>
</reference>
<dbReference type="Pfam" id="PF00106">
    <property type="entry name" value="adh_short"/>
    <property type="match status" value="1"/>
</dbReference>
<feature type="compositionally biased region" description="Basic and acidic residues" evidence="1">
    <location>
        <begin position="171"/>
        <end position="183"/>
    </location>
</feature>
<dbReference type="Proteomes" id="UP000681341">
    <property type="component" value="Unassembled WGS sequence"/>
</dbReference>
<keyword evidence="3" id="KW-1185">Reference proteome</keyword>
<evidence type="ECO:0000313" key="3">
    <source>
        <dbReference type="Proteomes" id="UP000681341"/>
    </source>
</evidence>
<protein>
    <submittedName>
        <fullName evidence="2">SDR family NAD(P)-dependent oxidoreductase</fullName>
    </submittedName>
</protein>
<name>A0ABS3U821_9ACTN</name>
<comment type="caution">
    <text evidence="2">The sequence shown here is derived from an EMBL/GenBank/DDBJ whole genome shotgun (WGS) entry which is preliminary data.</text>
</comment>
<feature type="compositionally biased region" description="Low complexity" evidence="1">
    <location>
        <begin position="199"/>
        <end position="226"/>
    </location>
</feature>
<evidence type="ECO:0000256" key="1">
    <source>
        <dbReference type="SAM" id="MobiDB-lite"/>
    </source>
</evidence>
<feature type="region of interest" description="Disordered" evidence="1">
    <location>
        <begin position="83"/>
        <end position="273"/>
    </location>
</feature>
<dbReference type="InterPro" id="IPR002347">
    <property type="entry name" value="SDR_fam"/>
</dbReference>
<feature type="compositionally biased region" description="Basic and acidic residues" evidence="1">
    <location>
        <begin position="83"/>
        <end position="107"/>
    </location>
</feature>
<proteinExistence type="predicted"/>
<gene>
    <name evidence="2" type="ORF">J5V16_19040</name>
</gene>
<dbReference type="Gene3D" id="3.40.50.720">
    <property type="entry name" value="NAD(P)-binding Rossmann-like Domain"/>
    <property type="match status" value="1"/>
</dbReference>
<sequence>MPRTVVNQDALDKLAAEIDVRPVAGDLTAADVVDRVVAAADGKVNGLANVAGIMDGFLPAAEVDDATWDRVFAINVTAPMRLTGHDQHRGHDEVPARRRARRPDPAGRDPGPGHRRRPRELDRLAPQRRRRQRQRRRPPQRRRLVRRLGLPGAARRRRRPRRPLGTMRSVGRPEERRWTKTDSSRSPCSCRRATRSKRASPTSSAVPSSTGTSPTGSARRSSTSSSRPPPTAPSTAGSAPARSPGAPSTSSTTPAATASSTSPTPTSSSTTSS</sequence>
<feature type="compositionally biased region" description="Basic residues" evidence="1">
    <location>
        <begin position="126"/>
        <end position="146"/>
    </location>
</feature>
<feature type="compositionally biased region" description="Low complexity" evidence="1">
    <location>
        <begin position="233"/>
        <end position="273"/>
    </location>
</feature>
<dbReference type="SUPFAM" id="SSF51735">
    <property type="entry name" value="NAD(P)-binding Rossmann-fold domains"/>
    <property type="match status" value="1"/>
</dbReference>
<evidence type="ECO:0000313" key="2">
    <source>
        <dbReference type="EMBL" id="MBO3734929.1"/>
    </source>
</evidence>
<dbReference type="EMBL" id="JAGFNP010000012">
    <property type="protein sequence ID" value="MBO3734929.1"/>
    <property type="molecule type" value="Genomic_DNA"/>
</dbReference>